<proteinExistence type="predicted"/>
<organism evidence="1 2">
    <name type="scientific">Cystobacter fuscus (strain ATCC 25194 / DSM 2262 / NBRC 100088 / M29)</name>
    <dbReference type="NCBI Taxonomy" id="1242864"/>
    <lineage>
        <taxon>Bacteria</taxon>
        <taxon>Pseudomonadati</taxon>
        <taxon>Myxococcota</taxon>
        <taxon>Myxococcia</taxon>
        <taxon>Myxococcales</taxon>
        <taxon>Cystobacterineae</taxon>
        <taxon>Archangiaceae</taxon>
        <taxon>Cystobacter</taxon>
    </lineage>
</organism>
<evidence type="ECO:0000313" key="2">
    <source>
        <dbReference type="Proteomes" id="UP000011682"/>
    </source>
</evidence>
<accession>S9QUA1</accession>
<evidence type="ECO:0000313" key="1">
    <source>
        <dbReference type="EMBL" id="EPX60213.1"/>
    </source>
</evidence>
<dbReference type="AlphaFoldDB" id="S9QUA1"/>
<comment type="caution">
    <text evidence="1">The sequence shown here is derived from an EMBL/GenBank/DDBJ whole genome shotgun (WGS) entry which is preliminary data.</text>
</comment>
<reference evidence="1" key="1">
    <citation type="submission" date="2013-05" db="EMBL/GenBank/DDBJ databases">
        <title>Genome assembly of Cystobacter fuscus DSM 2262.</title>
        <authorList>
            <person name="Sharma G."/>
            <person name="Khatri I."/>
            <person name="Kaur C."/>
            <person name="Mayilraj S."/>
            <person name="Subramanian S."/>
        </authorList>
    </citation>
    <scope>NUCLEOTIDE SEQUENCE [LARGE SCALE GENOMIC DNA]</scope>
    <source>
        <strain evidence="1">DSM 2262</strain>
    </source>
</reference>
<dbReference type="Proteomes" id="UP000011682">
    <property type="component" value="Unassembled WGS sequence"/>
</dbReference>
<protein>
    <submittedName>
        <fullName evidence="1">Uncharacterized protein</fullName>
    </submittedName>
</protein>
<name>S9QUA1_CYSF2</name>
<sequence>MYRWHHGSLDIAAPAARECGAGNVADARRPTTFDVRGLPP</sequence>
<gene>
    <name evidence="1" type="ORF">D187_002299</name>
</gene>
<dbReference type="EMBL" id="ANAH02000014">
    <property type="protein sequence ID" value="EPX60213.1"/>
    <property type="molecule type" value="Genomic_DNA"/>
</dbReference>
<keyword evidence="2" id="KW-1185">Reference proteome</keyword>